<evidence type="ECO:0000313" key="4">
    <source>
        <dbReference type="EMBL" id="WBB30785.1"/>
    </source>
</evidence>
<dbReference type="EMBL" id="CP009761">
    <property type="protein sequence ID" value="AIZ35996.1"/>
    <property type="molecule type" value="Genomic_DNA"/>
</dbReference>
<evidence type="ECO:0000313" key="5">
    <source>
        <dbReference type="Proteomes" id="UP000031386"/>
    </source>
</evidence>
<reference evidence="3" key="2">
    <citation type="submission" date="2022-07" db="EMBL/GenBank/DDBJ databases">
        <title>Parvimonas micra travels from the subgingival sulcus of the human oral cavity to the colorectal adenocarcinoma.</title>
        <authorList>
            <person name="Conde-Perez K."/>
            <person name="Buetas E."/>
            <person name="Aja-Macaya P."/>
            <person name="Martin-De Arribas E."/>
            <person name="Iglesias-Corras I."/>
            <person name="Trigo-Tasende N."/>
            <person name="Nasser-Ali M."/>
            <person name="Estevez L.S."/>
            <person name="Rumbo-Feal S."/>
            <person name="Otero-Alen B."/>
            <person name="Noguera J.F."/>
            <person name="Concha A."/>
            <person name="Pardinas-Lopez S."/>
            <person name="Carda-Dieguez M."/>
            <person name="Gomez-Randulfe I."/>
            <person name="Martinez-Lago N."/>
            <person name="Ladra S."/>
            <person name="Aparicio L.A."/>
            <person name="Bou G."/>
            <person name="Mira A."/>
            <person name="Vallejo J.A."/>
            <person name="Poza M."/>
        </authorList>
    </citation>
    <scope>NUCLEOTIDE SEQUENCE</scope>
    <source>
        <strain evidence="4">PM102KC-G-1</strain>
        <strain evidence="3">PM79KC-AC-4</strain>
    </source>
</reference>
<dbReference type="Proteomes" id="UP000031386">
    <property type="component" value="Chromosome"/>
</dbReference>
<evidence type="ECO:0000313" key="3">
    <source>
        <dbReference type="EMBL" id="MCZ7408283.1"/>
    </source>
</evidence>
<name>A0A0B4RZZ4_9FIRM</name>
<feature type="transmembrane region" description="Helical" evidence="1">
    <location>
        <begin position="21"/>
        <end position="40"/>
    </location>
</feature>
<dbReference type="KEGG" id="pmic:NW74_00720"/>
<proteinExistence type="predicted"/>
<evidence type="ECO:0000313" key="2">
    <source>
        <dbReference type="EMBL" id="AIZ35996.1"/>
    </source>
</evidence>
<dbReference type="OrthoDB" id="9803119at2"/>
<dbReference type="GeneID" id="93384720"/>
<organism evidence="2 5">
    <name type="scientific">Parvimonas micra</name>
    <dbReference type="NCBI Taxonomy" id="33033"/>
    <lineage>
        <taxon>Bacteria</taxon>
        <taxon>Bacillati</taxon>
        <taxon>Bacillota</taxon>
        <taxon>Tissierellia</taxon>
        <taxon>Tissierellales</taxon>
        <taxon>Peptoniphilaceae</taxon>
        <taxon>Parvimonas</taxon>
    </lineage>
</organism>
<dbReference type="STRING" id="33033.NW74_00720"/>
<keyword evidence="1" id="KW-0472">Membrane</keyword>
<evidence type="ECO:0000256" key="1">
    <source>
        <dbReference type="SAM" id="Phobius"/>
    </source>
</evidence>
<reference evidence="2 5" key="1">
    <citation type="submission" date="2014-10" db="EMBL/GenBank/DDBJ databases">
        <title>Complete genome sequence of Parvimonas micra KCOM 1535 (= ChDC B708).</title>
        <authorList>
            <person name="Kook J.-K."/>
            <person name="Park S.-N."/>
            <person name="Lim Y.K."/>
            <person name="Roh H."/>
        </authorList>
    </citation>
    <scope>NUCLEOTIDE SEQUENCE [LARGE SCALE GENOMIC DNA]</scope>
    <source>
        <strain evidence="2">KCOM 1535</strain>
        <strain evidence="5">KCOM 1535 / ChDC B708</strain>
    </source>
</reference>
<dbReference type="Proteomes" id="UP001141458">
    <property type="component" value="Unassembled WGS sequence"/>
</dbReference>
<sequence length="194" mass="23188">MKYYVYGMDFRDFFRKIFLPWILSFIIVFCFETLLLFRFFEYFKSKQLIIGISFWVIALLFGVFLTLEGIAILSFFQYFNRHRIKLFCLGVFEKKVVIESNGAKQVILFDDILEVKYHSGRYAEIRGLRIKANEINIGISCLGDRLNLSEKEDDVEQFDQFFNTFEEKTELFLEENGSEYGRNNECIRLKKIKK</sequence>
<accession>A0A0B4RZZ4</accession>
<dbReference type="EMBL" id="CP101412">
    <property type="protein sequence ID" value="WBB30785.1"/>
    <property type="molecule type" value="Genomic_DNA"/>
</dbReference>
<feature type="transmembrane region" description="Helical" evidence="1">
    <location>
        <begin position="52"/>
        <end position="76"/>
    </location>
</feature>
<dbReference type="Proteomes" id="UP001210690">
    <property type="component" value="Chromosome"/>
</dbReference>
<dbReference type="AlphaFoldDB" id="A0A0B4RZZ4"/>
<dbReference type="EMBL" id="JANDZV010000010">
    <property type="protein sequence ID" value="MCZ7408283.1"/>
    <property type="molecule type" value="Genomic_DNA"/>
</dbReference>
<keyword evidence="1" id="KW-0812">Transmembrane</keyword>
<dbReference type="RefSeq" id="WP_004831922.1">
    <property type="nucleotide sequence ID" value="NZ_CABKNC010000005.1"/>
</dbReference>
<protein>
    <submittedName>
        <fullName evidence="2">Uncharacterized protein</fullName>
    </submittedName>
</protein>
<keyword evidence="5" id="KW-1185">Reference proteome</keyword>
<gene>
    <name evidence="4" type="ORF">NM222_07495</name>
    <name evidence="3" type="ORF">NND69_07970</name>
    <name evidence="2" type="ORF">NW74_00720</name>
</gene>
<keyword evidence="1" id="KW-1133">Transmembrane helix</keyword>